<keyword evidence="3" id="KW-0808">Transferase</keyword>
<dbReference type="PANTHER" id="PTHR48090:SF7">
    <property type="entry name" value="RFBJ PROTEIN"/>
    <property type="match status" value="1"/>
</dbReference>
<accession>A0A7X0M7D1</accession>
<evidence type="ECO:0000256" key="1">
    <source>
        <dbReference type="ARBA" id="ARBA00006739"/>
    </source>
</evidence>
<dbReference type="PANTHER" id="PTHR48090">
    <property type="entry name" value="UNDECAPRENYL-PHOSPHATE 4-DEOXY-4-FORMAMIDO-L-ARABINOSE TRANSFERASE-RELATED"/>
    <property type="match status" value="1"/>
</dbReference>
<comment type="caution">
    <text evidence="3">The sequence shown here is derived from an EMBL/GenBank/DDBJ whole genome shotgun (WGS) entry which is preliminary data.</text>
</comment>
<organism evidence="3 4">
    <name type="scientific">Sphaerisporangium rubeum</name>
    <dbReference type="NCBI Taxonomy" id="321317"/>
    <lineage>
        <taxon>Bacteria</taxon>
        <taxon>Bacillati</taxon>
        <taxon>Actinomycetota</taxon>
        <taxon>Actinomycetes</taxon>
        <taxon>Streptosporangiales</taxon>
        <taxon>Streptosporangiaceae</taxon>
        <taxon>Sphaerisporangium</taxon>
    </lineage>
</organism>
<dbReference type="SUPFAM" id="SSF53448">
    <property type="entry name" value="Nucleotide-diphospho-sugar transferases"/>
    <property type="match status" value="1"/>
</dbReference>
<evidence type="ECO:0000259" key="2">
    <source>
        <dbReference type="Pfam" id="PF00535"/>
    </source>
</evidence>
<dbReference type="AlphaFoldDB" id="A0A7X0M7D1"/>
<dbReference type="InterPro" id="IPR029044">
    <property type="entry name" value="Nucleotide-diphossugar_trans"/>
</dbReference>
<name>A0A7X0M7D1_9ACTN</name>
<comment type="similarity">
    <text evidence="1">Belongs to the glycosyltransferase 2 family.</text>
</comment>
<dbReference type="GO" id="GO:0016740">
    <property type="term" value="F:transferase activity"/>
    <property type="evidence" value="ECO:0007669"/>
    <property type="project" value="UniProtKB-KW"/>
</dbReference>
<keyword evidence="4" id="KW-1185">Reference proteome</keyword>
<evidence type="ECO:0000313" key="3">
    <source>
        <dbReference type="EMBL" id="MBB6474182.1"/>
    </source>
</evidence>
<gene>
    <name evidence="3" type="ORF">BJ992_003613</name>
</gene>
<reference evidence="3 4" key="1">
    <citation type="submission" date="2020-08" db="EMBL/GenBank/DDBJ databases">
        <title>Sequencing the genomes of 1000 actinobacteria strains.</title>
        <authorList>
            <person name="Klenk H.-P."/>
        </authorList>
    </citation>
    <scope>NUCLEOTIDE SEQUENCE [LARGE SCALE GENOMIC DNA]</scope>
    <source>
        <strain evidence="3 4">DSM 44936</strain>
    </source>
</reference>
<dbReference type="Proteomes" id="UP000555564">
    <property type="component" value="Unassembled WGS sequence"/>
</dbReference>
<dbReference type="InterPro" id="IPR001173">
    <property type="entry name" value="Glyco_trans_2-like"/>
</dbReference>
<dbReference type="RefSeq" id="WP_184982484.1">
    <property type="nucleotide sequence ID" value="NZ_BAAALO010000099.1"/>
</dbReference>
<evidence type="ECO:0000313" key="4">
    <source>
        <dbReference type="Proteomes" id="UP000555564"/>
    </source>
</evidence>
<dbReference type="EMBL" id="JACHIU010000001">
    <property type="protein sequence ID" value="MBB6474182.1"/>
    <property type="molecule type" value="Genomic_DNA"/>
</dbReference>
<dbReference type="Gene3D" id="3.90.550.10">
    <property type="entry name" value="Spore Coat Polysaccharide Biosynthesis Protein SpsA, Chain A"/>
    <property type="match status" value="1"/>
</dbReference>
<dbReference type="CDD" id="cd04179">
    <property type="entry name" value="DPM_DPG-synthase_like"/>
    <property type="match status" value="1"/>
</dbReference>
<dbReference type="Pfam" id="PF00535">
    <property type="entry name" value="Glycos_transf_2"/>
    <property type="match status" value="1"/>
</dbReference>
<proteinExistence type="inferred from homology"/>
<dbReference type="InterPro" id="IPR050256">
    <property type="entry name" value="Glycosyltransferase_2"/>
</dbReference>
<sequence length="218" mass="23284">MDIDVVLPCLNEAAALTRVLERMPEGYRPIVVDNGSTDGSAAIAARLGATVVTEPRRGFGAACHAGLTAARGDIVCFMDADATLDPRQLPRVADPVREGRAGLVLGRRVPAERGAWPPHARLANAALARMLRGRTGVPLRDLGPMRAATRTGLLALGLRDRRFGYPLEMVLRASAAGWAIIETDVDYLARAGRSKVTGTVRGTARAIADMRRVIRETA</sequence>
<protein>
    <submittedName>
        <fullName evidence="3">Glycosyltransferase involved in cell wall biosynthesis</fullName>
    </submittedName>
</protein>
<feature type="domain" description="Glycosyltransferase 2-like" evidence="2">
    <location>
        <begin position="5"/>
        <end position="120"/>
    </location>
</feature>